<dbReference type="InterPro" id="IPR016181">
    <property type="entry name" value="Acyl_CoA_acyltransferase"/>
</dbReference>
<dbReference type="SUPFAM" id="SSF55729">
    <property type="entry name" value="Acyl-CoA N-acyltransferases (Nat)"/>
    <property type="match status" value="1"/>
</dbReference>
<accession>A0A1M5YSL4</accession>
<dbReference type="CDD" id="cd04301">
    <property type="entry name" value="NAT_SF"/>
    <property type="match status" value="1"/>
</dbReference>
<evidence type="ECO:0000313" key="3">
    <source>
        <dbReference type="Proteomes" id="UP000183954"/>
    </source>
</evidence>
<dbReference type="RefSeq" id="WP_073030225.1">
    <property type="nucleotide sequence ID" value="NZ_FQXJ01000008.1"/>
</dbReference>
<protein>
    <submittedName>
        <fullName evidence="2">Acetyltransferase (GNAT) domain-containing protein</fullName>
    </submittedName>
</protein>
<dbReference type="InterPro" id="IPR000182">
    <property type="entry name" value="GNAT_dom"/>
</dbReference>
<dbReference type="STRING" id="1121420.SAMN02746098_02680"/>
<reference evidence="3" key="1">
    <citation type="submission" date="2016-11" db="EMBL/GenBank/DDBJ databases">
        <authorList>
            <person name="Varghese N."/>
            <person name="Submissions S."/>
        </authorList>
    </citation>
    <scope>NUCLEOTIDE SEQUENCE [LARGE SCALE GENOMIC DNA]</scope>
    <source>
        <strain evidence="3">DSM 15449</strain>
    </source>
</reference>
<dbReference type="PANTHER" id="PTHR37817">
    <property type="entry name" value="N-ACETYLTRANSFERASE EIS"/>
    <property type="match status" value="1"/>
</dbReference>
<gene>
    <name evidence="2" type="ORF">SAMN02746098_02680</name>
</gene>
<dbReference type="Gene3D" id="3.40.630.30">
    <property type="match status" value="1"/>
</dbReference>
<name>A0A1M5YSL4_9FIRM</name>
<feature type="domain" description="N-acetyltransferase" evidence="1">
    <location>
        <begin position="2"/>
        <end position="154"/>
    </location>
</feature>
<dbReference type="OrthoDB" id="1986015at2"/>
<dbReference type="InterPro" id="IPR051554">
    <property type="entry name" value="Acetyltransferase_Eis"/>
</dbReference>
<dbReference type="EMBL" id="FQXJ01000008">
    <property type="protein sequence ID" value="SHI14573.1"/>
    <property type="molecule type" value="Genomic_DNA"/>
</dbReference>
<dbReference type="Proteomes" id="UP000183954">
    <property type="component" value="Unassembled WGS sequence"/>
</dbReference>
<evidence type="ECO:0000259" key="1">
    <source>
        <dbReference type="PROSITE" id="PS51186"/>
    </source>
</evidence>
<dbReference type="GO" id="GO:0030649">
    <property type="term" value="P:aminoglycoside antibiotic catabolic process"/>
    <property type="evidence" value="ECO:0007669"/>
    <property type="project" value="TreeGrafter"/>
</dbReference>
<dbReference type="GO" id="GO:0034069">
    <property type="term" value="F:aminoglycoside N-acetyltransferase activity"/>
    <property type="evidence" value="ECO:0007669"/>
    <property type="project" value="TreeGrafter"/>
</dbReference>
<sequence>MCEIRLARKGETAQQKEIWKLCFGDPDSYIDLYFTNRYKEDETVVLLHDGEIASMLTMIPVRTVFPNDRSLNTAMFYAIATHPKYQNRGFATQLMDYSNQFLRARKEELAVLVPANTQLFEYYRKQGYQDGLYIRETLFSREGADSLPVSKPFPCTILPITSEDYNRRRNSQLNGRFYISYPDENISYQKKLSQLSGADIYAVDIEDMQGCLAVERITSDKVLIKEILLPDDLLNTAVKQIVQQLTAKEYVLRTSPHIGQQLGGSIRPFGMIRVQSGIDTVIMPEDLGYLGVAFD</sequence>
<keyword evidence="2" id="KW-0808">Transferase</keyword>
<dbReference type="Pfam" id="PF13527">
    <property type="entry name" value="Acetyltransf_9"/>
    <property type="match status" value="1"/>
</dbReference>
<keyword evidence="3" id="KW-1185">Reference proteome</keyword>
<organism evidence="2 3">
    <name type="scientific">Desulfosporosinus lacus DSM 15449</name>
    <dbReference type="NCBI Taxonomy" id="1121420"/>
    <lineage>
        <taxon>Bacteria</taxon>
        <taxon>Bacillati</taxon>
        <taxon>Bacillota</taxon>
        <taxon>Clostridia</taxon>
        <taxon>Eubacteriales</taxon>
        <taxon>Desulfitobacteriaceae</taxon>
        <taxon>Desulfosporosinus</taxon>
    </lineage>
</organism>
<dbReference type="PANTHER" id="PTHR37817:SF1">
    <property type="entry name" value="N-ACETYLTRANSFERASE EIS"/>
    <property type="match status" value="1"/>
</dbReference>
<proteinExistence type="predicted"/>
<dbReference type="PROSITE" id="PS51186">
    <property type="entry name" value="GNAT"/>
    <property type="match status" value="1"/>
</dbReference>
<dbReference type="AlphaFoldDB" id="A0A1M5YSL4"/>
<evidence type="ECO:0000313" key="2">
    <source>
        <dbReference type="EMBL" id="SHI14573.1"/>
    </source>
</evidence>